<dbReference type="PANTHER" id="PTHR14119">
    <property type="entry name" value="HYDROLASE"/>
    <property type="match status" value="1"/>
</dbReference>
<dbReference type="InterPro" id="IPR000868">
    <property type="entry name" value="Isochorismatase-like_dom"/>
</dbReference>
<dbReference type="AlphaFoldDB" id="Q0A5X9"/>
<accession>Q0A5X9</accession>
<protein>
    <submittedName>
        <fullName evidence="2">Isochorismatase hydrolase</fullName>
    </submittedName>
</protein>
<dbReference type="CDD" id="cd01012">
    <property type="entry name" value="YcaC_related"/>
    <property type="match status" value="1"/>
</dbReference>
<dbReference type="KEGG" id="aeh:Mlg_2418"/>
<dbReference type="Pfam" id="PF00857">
    <property type="entry name" value="Isochorismatase"/>
    <property type="match status" value="1"/>
</dbReference>
<sequence length="201" mass="22640">MTVYSAFSYTGSSIYETETSGARMRLKAEESSLLVVDIQQQLVPEIHDHERVVDCTAWLMDVAAVLKIPVHATEQYPEGLGPTIPLLRGRLEAEHIHEKVCFGWADEPEALSQLNEPQVVLVGTEAHVCVLQTALGLREAGREVFVVAEAVGSRRPHDRDTALARMRQAGCWVVTREMVAFEWLRRAGTDVFREVLQRYIR</sequence>
<evidence type="ECO:0000259" key="1">
    <source>
        <dbReference type="Pfam" id="PF00857"/>
    </source>
</evidence>
<dbReference type="InterPro" id="IPR036380">
    <property type="entry name" value="Isochorismatase-like_sf"/>
</dbReference>
<reference evidence="3" key="1">
    <citation type="submission" date="2006-08" db="EMBL/GenBank/DDBJ databases">
        <title>Complete sequence of Alkalilimnicola ehrilichei MLHE-1.</title>
        <authorList>
            <person name="Copeland A."/>
            <person name="Lucas S."/>
            <person name="Lapidus A."/>
            <person name="Barry K."/>
            <person name="Detter J.C."/>
            <person name="Glavina del Rio T."/>
            <person name="Hammon N."/>
            <person name="Israni S."/>
            <person name="Dalin E."/>
            <person name="Tice H."/>
            <person name="Pitluck S."/>
            <person name="Sims D."/>
            <person name="Brettin T."/>
            <person name="Bruce D."/>
            <person name="Han C."/>
            <person name="Tapia R."/>
            <person name="Gilna P."/>
            <person name="Schmutz J."/>
            <person name="Larimer F."/>
            <person name="Land M."/>
            <person name="Hauser L."/>
            <person name="Kyrpides N."/>
            <person name="Mikhailova N."/>
            <person name="Oremland R.S."/>
            <person name="Hoeft S.E."/>
            <person name="Switzer-Blum J."/>
            <person name="Kulp T."/>
            <person name="King G."/>
            <person name="Tabita R."/>
            <person name="Witte B."/>
            <person name="Santini J.M."/>
            <person name="Basu P."/>
            <person name="Hollibaugh J.T."/>
            <person name="Xie G."/>
            <person name="Stolz J.F."/>
            <person name="Richardson P."/>
        </authorList>
    </citation>
    <scope>NUCLEOTIDE SEQUENCE [LARGE SCALE GENOMIC DNA]</scope>
    <source>
        <strain evidence="3">ATCC BAA-1101 / DSM 17681 / MLHE-1</strain>
    </source>
</reference>
<proteinExistence type="predicted"/>
<dbReference type="GO" id="GO:0016787">
    <property type="term" value="F:hydrolase activity"/>
    <property type="evidence" value="ECO:0007669"/>
    <property type="project" value="UniProtKB-KW"/>
</dbReference>
<organism evidence="2 3">
    <name type="scientific">Alkalilimnicola ehrlichii (strain ATCC BAA-1101 / DSM 17681 / MLHE-1)</name>
    <dbReference type="NCBI Taxonomy" id="187272"/>
    <lineage>
        <taxon>Bacteria</taxon>
        <taxon>Pseudomonadati</taxon>
        <taxon>Pseudomonadota</taxon>
        <taxon>Gammaproteobacteria</taxon>
        <taxon>Chromatiales</taxon>
        <taxon>Ectothiorhodospiraceae</taxon>
        <taxon>Alkalilimnicola</taxon>
    </lineage>
</organism>
<name>Q0A5X9_ALKEH</name>
<dbReference type="eggNOG" id="COG1335">
    <property type="taxonomic scope" value="Bacteria"/>
</dbReference>
<dbReference type="Gene3D" id="3.40.50.850">
    <property type="entry name" value="Isochorismatase-like"/>
    <property type="match status" value="1"/>
</dbReference>
<dbReference type="HOGENOM" id="CLU_066901_0_1_6"/>
<evidence type="ECO:0000313" key="3">
    <source>
        <dbReference type="Proteomes" id="UP000001962"/>
    </source>
</evidence>
<dbReference type="InterPro" id="IPR050993">
    <property type="entry name" value="Isochorismatase_domain"/>
</dbReference>
<evidence type="ECO:0000313" key="2">
    <source>
        <dbReference type="EMBL" id="ABI57758.1"/>
    </source>
</evidence>
<keyword evidence="3" id="KW-1185">Reference proteome</keyword>
<dbReference type="SUPFAM" id="SSF52499">
    <property type="entry name" value="Isochorismatase-like hydrolases"/>
    <property type="match status" value="1"/>
</dbReference>
<dbReference type="PANTHER" id="PTHR14119:SF3">
    <property type="entry name" value="ISOCHORISMATASE DOMAIN-CONTAINING PROTEIN 2"/>
    <property type="match status" value="1"/>
</dbReference>
<dbReference type="EMBL" id="CP000453">
    <property type="protein sequence ID" value="ABI57758.1"/>
    <property type="molecule type" value="Genomic_DNA"/>
</dbReference>
<keyword evidence="2" id="KW-0378">Hydrolase</keyword>
<gene>
    <name evidence="2" type="ordered locus">Mlg_2418</name>
</gene>
<feature type="domain" description="Isochorismatase-like" evidence="1">
    <location>
        <begin position="33"/>
        <end position="177"/>
    </location>
</feature>
<dbReference type="Proteomes" id="UP000001962">
    <property type="component" value="Chromosome"/>
</dbReference>